<feature type="domain" description="ABC transmembrane type-1" evidence="8">
    <location>
        <begin position="95"/>
        <end position="302"/>
    </location>
</feature>
<evidence type="ECO:0000256" key="1">
    <source>
        <dbReference type="ARBA" id="ARBA00004651"/>
    </source>
</evidence>
<evidence type="ECO:0000259" key="8">
    <source>
        <dbReference type="PROSITE" id="PS50928"/>
    </source>
</evidence>
<keyword evidence="3" id="KW-1003">Cell membrane</keyword>
<keyword evidence="5 7" id="KW-1133">Transmembrane helix</keyword>
<protein>
    <submittedName>
        <fullName evidence="9">Glutathione ABC transporter permease GsiC</fullName>
    </submittedName>
</protein>
<dbReference type="EMBL" id="CP022983">
    <property type="protein sequence ID" value="ASV66836.1"/>
    <property type="molecule type" value="Genomic_DNA"/>
</dbReference>
<feature type="transmembrane region" description="Helical" evidence="7">
    <location>
        <begin position="249"/>
        <end position="268"/>
    </location>
</feature>
<feature type="transmembrane region" description="Helical" evidence="7">
    <location>
        <begin position="288"/>
        <end position="309"/>
    </location>
</feature>
<accession>A0A248TF81</accession>
<dbReference type="InterPro" id="IPR045621">
    <property type="entry name" value="BPD_transp_1_N"/>
</dbReference>
<comment type="subcellular location">
    <subcellularLocation>
        <location evidence="1 7">Cell membrane</location>
        <topology evidence="1 7">Multi-pass membrane protein</topology>
    </subcellularLocation>
</comment>
<evidence type="ECO:0000313" key="9">
    <source>
        <dbReference type="EMBL" id="ASV66836.1"/>
    </source>
</evidence>
<dbReference type="InterPro" id="IPR000515">
    <property type="entry name" value="MetI-like"/>
</dbReference>
<feature type="transmembrane region" description="Helical" evidence="7">
    <location>
        <begin position="99"/>
        <end position="122"/>
    </location>
</feature>
<evidence type="ECO:0000256" key="5">
    <source>
        <dbReference type="ARBA" id="ARBA00022989"/>
    </source>
</evidence>
<dbReference type="InterPro" id="IPR035906">
    <property type="entry name" value="MetI-like_sf"/>
</dbReference>
<dbReference type="PROSITE" id="PS50928">
    <property type="entry name" value="ABC_TM1"/>
    <property type="match status" value="1"/>
</dbReference>
<evidence type="ECO:0000256" key="2">
    <source>
        <dbReference type="ARBA" id="ARBA00022448"/>
    </source>
</evidence>
<dbReference type="PANTHER" id="PTHR43163:SF6">
    <property type="entry name" value="DIPEPTIDE TRANSPORT SYSTEM PERMEASE PROTEIN DPPB-RELATED"/>
    <property type="match status" value="1"/>
</dbReference>
<dbReference type="AlphaFoldDB" id="A0A248TF81"/>
<dbReference type="Gene3D" id="1.10.3720.10">
    <property type="entry name" value="MetI-like"/>
    <property type="match status" value="1"/>
</dbReference>
<evidence type="ECO:0000256" key="4">
    <source>
        <dbReference type="ARBA" id="ARBA00022692"/>
    </source>
</evidence>
<reference evidence="9 10" key="1">
    <citation type="submission" date="2017-08" db="EMBL/GenBank/DDBJ databases">
        <title>Complete Genome Sequence of Bacillus kochii Oregon-R-modENCODE STRAIN BDGP4, isolated from Drosophila melanogaster gut.</title>
        <authorList>
            <person name="Wan K.H."/>
            <person name="Yu C."/>
            <person name="Park S."/>
            <person name="Hammonds A.S."/>
            <person name="Booth B.W."/>
            <person name="Celniker S.E."/>
        </authorList>
    </citation>
    <scope>NUCLEOTIDE SEQUENCE [LARGE SCALE GENOMIC DNA]</scope>
    <source>
        <strain evidence="9 10">BDGP4</strain>
    </source>
</reference>
<dbReference type="Pfam" id="PF19300">
    <property type="entry name" value="BPD_transp_1_N"/>
    <property type="match status" value="1"/>
</dbReference>
<evidence type="ECO:0000256" key="3">
    <source>
        <dbReference type="ARBA" id="ARBA00022475"/>
    </source>
</evidence>
<dbReference type="SUPFAM" id="SSF161098">
    <property type="entry name" value="MetI-like"/>
    <property type="match status" value="1"/>
</dbReference>
<dbReference type="Pfam" id="PF00528">
    <property type="entry name" value="BPD_transp_1"/>
    <property type="match status" value="1"/>
</dbReference>
<evidence type="ECO:0000313" key="10">
    <source>
        <dbReference type="Proteomes" id="UP000215137"/>
    </source>
</evidence>
<dbReference type="OrthoDB" id="2803660at2"/>
<gene>
    <name evidence="9" type="ORF">CKF48_05570</name>
</gene>
<keyword evidence="10" id="KW-1185">Reference proteome</keyword>
<dbReference type="RefSeq" id="WP_095370411.1">
    <property type="nucleotide sequence ID" value="NZ_CP022983.1"/>
</dbReference>
<dbReference type="Proteomes" id="UP000215137">
    <property type="component" value="Chromosome"/>
</dbReference>
<dbReference type="KEGG" id="bko:CKF48_05570"/>
<keyword evidence="2 7" id="KW-0813">Transport</keyword>
<feature type="transmembrane region" description="Helical" evidence="7">
    <location>
        <begin position="179"/>
        <end position="202"/>
    </location>
</feature>
<evidence type="ECO:0000256" key="7">
    <source>
        <dbReference type="RuleBase" id="RU363032"/>
    </source>
</evidence>
<dbReference type="GO" id="GO:0005886">
    <property type="term" value="C:plasma membrane"/>
    <property type="evidence" value="ECO:0007669"/>
    <property type="project" value="UniProtKB-SubCell"/>
</dbReference>
<evidence type="ECO:0000256" key="6">
    <source>
        <dbReference type="ARBA" id="ARBA00023136"/>
    </source>
</evidence>
<dbReference type="PANTHER" id="PTHR43163">
    <property type="entry name" value="DIPEPTIDE TRANSPORT SYSTEM PERMEASE PROTEIN DPPB-RELATED"/>
    <property type="match status" value="1"/>
</dbReference>
<organism evidence="9 10">
    <name type="scientific">Cytobacillus kochii</name>
    <dbReference type="NCBI Taxonomy" id="859143"/>
    <lineage>
        <taxon>Bacteria</taxon>
        <taxon>Bacillati</taxon>
        <taxon>Bacillota</taxon>
        <taxon>Bacilli</taxon>
        <taxon>Bacillales</taxon>
        <taxon>Bacillaceae</taxon>
        <taxon>Cytobacillus</taxon>
    </lineage>
</organism>
<feature type="transmembrane region" description="Helical" evidence="7">
    <location>
        <begin position="134"/>
        <end position="155"/>
    </location>
</feature>
<feature type="transmembrane region" description="Helical" evidence="7">
    <location>
        <begin position="12"/>
        <end position="30"/>
    </location>
</feature>
<name>A0A248TF81_9BACI</name>
<comment type="similarity">
    <text evidence="7">Belongs to the binding-protein-dependent transport system permease family.</text>
</comment>
<keyword evidence="6 7" id="KW-0472">Membrane</keyword>
<proteinExistence type="inferred from homology"/>
<dbReference type="GO" id="GO:0055085">
    <property type="term" value="P:transmembrane transport"/>
    <property type="evidence" value="ECO:0007669"/>
    <property type="project" value="InterPro"/>
</dbReference>
<keyword evidence="4 7" id="KW-0812">Transmembrane</keyword>
<dbReference type="CDD" id="cd06261">
    <property type="entry name" value="TM_PBP2"/>
    <property type="match status" value="1"/>
</dbReference>
<sequence length="322" mass="35104">MTRFLFKRILSTIPVLLGVTIFVFLLIQLIPGDPAKSILGGDATTEAVEALRVEMGLNESMIVQYTSWMGDLLQGDLGYSHTLHTPITEELLPRFLNSMILTVASLFICVVLGVILGLISALRKGSIFDKASMGVALIGASMPVFWIALMLMWLFSLEMGLFPVSGMYNMRSPGGLPDLLHHLLLPAFATATVSLAVIARLTRSTIIDTLQKDYVKYFQSFGLSNSKINIVHVLRNSLPPIINISGMQVGYLMGGALFSEVVFNWPGIGQALYVAVTSNDYPTIQAGILLISITFVIVNLIVDLLNVWLSPKLQDSIKSNAG</sequence>